<dbReference type="Gene3D" id="1.25.40.420">
    <property type="match status" value="1"/>
</dbReference>
<dbReference type="InterPro" id="IPR011333">
    <property type="entry name" value="SKP1/BTB/POZ_sf"/>
</dbReference>
<organism evidence="3">
    <name type="scientific">Pectinophora gossypiella</name>
    <name type="common">Cotton pink bollworm</name>
    <name type="synonym">Depressaria gossypiella</name>
    <dbReference type="NCBI Taxonomy" id="13191"/>
    <lineage>
        <taxon>Eukaryota</taxon>
        <taxon>Metazoa</taxon>
        <taxon>Ecdysozoa</taxon>
        <taxon>Arthropoda</taxon>
        <taxon>Hexapoda</taxon>
        <taxon>Insecta</taxon>
        <taxon>Pterygota</taxon>
        <taxon>Neoptera</taxon>
        <taxon>Endopterygota</taxon>
        <taxon>Lepidoptera</taxon>
        <taxon>Glossata</taxon>
        <taxon>Ditrysia</taxon>
        <taxon>Gelechioidea</taxon>
        <taxon>Gelechiidae</taxon>
        <taxon>Apatetrinae</taxon>
        <taxon>Pectinophora</taxon>
    </lineage>
</organism>
<dbReference type="CDD" id="cd14733">
    <property type="entry name" value="BACK"/>
    <property type="match status" value="1"/>
</dbReference>
<dbReference type="SUPFAM" id="SSF54695">
    <property type="entry name" value="POZ domain"/>
    <property type="match status" value="1"/>
</dbReference>
<dbReference type="Gene3D" id="3.30.710.10">
    <property type="entry name" value="Potassium Channel Kv1.1, Chain A"/>
    <property type="match status" value="1"/>
</dbReference>
<evidence type="ECO:0000313" key="3">
    <source>
        <dbReference type="EMBL" id="JAT81061.1"/>
    </source>
</evidence>
<reference evidence="3" key="1">
    <citation type="submission" date="2015-09" db="EMBL/GenBank/DDBJ databases">
        <title>De novo assembly of Pectinophora gossypiella (Pink Bollworm) gut transcriptome.</title>
        <authorList>
            <person name="Tassone E.E."/>
        </authorList>
    </citation>
    <scope>NUCLEOTIDE SEQUENCE</scope>
</reference>
<feature type="domain" description="BTB" evidence="2">
    <location>
        <begin position="223"/>
        <end position="283"/>
    </location>
</feature>
<proteinExistence type="predicted"/>
<dbReference type="Pfam" id="PF00651">
    <property type="entry name" value="BTB"/>
    <property type="match status" value="1"/>
</dbReference>
<feature type="region of interest" description="Disordered" evidence="1">
    <location>
        <begin position="1"/>
        <end position="29"/>
    </location>
</feature>
<evidence type="ECO:0000259" key="2">
    <source>
        <dbReference type="PROSITE" id="PS50097"/>
    </source>
</evidence>
<dbReference type="AlphaFoldDB" id="A0A1E1W2D5"/>
<protein>
    <recommendedName>
        <fullName evidence="2">BTB domain-containing protein</fullName>
    </recommendedName>
</protein>
<sequence>MMIGDGEYPGPMPEEDVRPPPPEYQRPLSEGQNYNLFQDHSGPGAISAINRITTKRAKRLYLYDVGFKLKHNEIYDVGGTYTDVDTKPHLVPDLWFFFSTTTCPGHNYLLNLFVCHRRAGNFSIGIANSGEMVHKKKSNDRPGHSWMPDTLTWHSYRTSKPDENYHIKTYCFSEADLKNLENNTLVIPIRIDMDTMNTLNNDVIKQIKLNHDFSDILAKAEKADFTLISASKRQFPVHRIFLAAHSSVLRDIIKNQTEDKQAFLDISDNDMELLLEFIYTGTIKDILKKDCLTLLQIADRFQLHNLFFLTQFALVNQINVNNAVHIACMAEKYKLDKLQSMVFNFIKNNPKVLETDGWRDLDDVNLAKKLFQFMHTKKD</sequence>
<evidence type="ECO:0000256" key="1">
    <source>
        <dbReference type="SAM" id="MobiDB-lite"/>
    </source>
</evidence>
<dbReference type="SMART" id="SM00225">
    <property type="entry name" value="BTB"/>
    <property type="match status" value="1"/>
</dbReference>
<dbReference type="EMBL" id="GDQN01009993">
    <property type="protein sequence ID" value="JAT81061.1"/>
    <property type="molecule type" value="Transcribed_RNA"/>
</dbReference>
<name>A0A1E1W2D5_PECGO</name>
<dbReference type="InterPro" id="IPR000210">
    <property type="entry name" value="BTB/POZ_dom"/>
</dbReference>
<dbReference type="PROSITE" id="PS50097">
    <property type="entry name" value="BTB"/>
    <property type="match status" value="1"/>
</dbReference>
<accession>A0A1E1W2D5</accession>
<gene>
    <name evidence="3" type="ORF">g.13705</name>
</gene>
<dbReference type="CDD" id="cd18186">
    <property type="entry name" value="BTB_POZ_ZBTB_KLHL-like"/>
    <property type="match status" value="1"/>
</dbReference>
<dbReference type="PANTHER" id="PTHR24413">
    <property type="entry name" value="SPECKLE-TYPE POZ PROTEIN"/>
    <property type="match status" value="1"/>
</dbReference>
<dbReference type="OrthoDB" id="2311693at2759"/>